<dbReference type="EC" id="3.2.1.23" evidence="4"/>
<keyword evidence="9" id="KW-1185">Reference proteome</keyword>
<dbReference type="PROSITE" id="PS01182">
    <property type="entry name" value="GLYCOSYL_HYDROL_F35"/>
    <property type="match status" value="1"/>
</dbReference>
<keyword evidence="3 4" id="KW-0326">Glycosidase</keyword>
<evidence type="ECO:0000256" key="5">
    <source>
        <dbReference type="RuleBase" id="RU003679"/>
    </source>
</evidence>
<keyword evidence="6" id="KW-0732">Signal</keyword>
<evidence type="ECO:0000256" key="1">
    <source>
        <dbReference type="ARBA" id="ARBA00009809"/>
    </source>
</evidence>
<gene>
    <name evidence="8" type="ORF">J4E00_27990</name>
</gene>
<organism evidence="8 9">
    <name type="scientific">Hymenobacter negativus</name>
    <dbReference type="NCBI Taxonomy" id="2795026"/>
    <lineage>
        <taxon>Bacteria</taxon>
        <taxon>Pseudomonadati</taxon>
        <taxon>Bacteroidota</taxon>
        <taxon>Cytophagia</taxon>
        <taxon>Cytophagales</taxon>
        <taxon>Hymenobacteraceae</taxon>
        <taxon>Hymenobacter</taxon>
    </lineage>
</organism>
<dbReference type="PANTHER" id="PTHR23421">
    <property type="entry name" value="BETA-GALACTOSIDASE RELATED"/>
    <property type="match status" value="1"/>
</dbReference>
<dbReference type="InterPro" id="IPR019801">
    <property type="entry name" value="Glyco_hydro_35_CS"/>
</dbReference>
<evidence type="ECO:0000256" key="4">
    <source>
        <dbReference type="RuleBase" id="RU000675"/>
    </source>
</evidence>
<dbReference type="InterPro" id="IPR031330">
    <property type="entry name" value="Gly_Hdrlase_35_cat"/>
</dbReference>
<name>A0ABS3QPD5_9BACT</name>
<dbReference type="InterPro" id="IPR017853">
    <property type="entry name" value="GH"/>
</dbReference>
<evidence type="ECO:0000313" key="9">
    <source>
        <dbReference type="Proteomes" id="UP000664369"/>
    </source>
</evidence>
<dbReference type="Gene3D" id="3.20.20.80">
    <property type="entry name" value="Glycosidases"/>
    <property type="match status" value="1"/>
</dbReference>
<accession>A0ABS3QPD5</accession>
<evidence type="ECO:0000259" key="7">
    <source>
        <dbReference type="Pfam" id="PF01301"/>
    </source>
</evidence>
<dbReference type="RefSeq" id="WP_208178676.1">
    <property type="nucleotide sequence ID" value="NZ_JAGETZ010000023.1"/>
</dbReference>
<evidence type="ECO:0000256" key="2">
    <source>
        <dbReference type="ARBA" id="ARBA00022801"/>
    </source>
</evidence>
<dbReference type="PRINTS" id="PR00742">
    <property type="entry name" value="GLHYDRLASE35"/>
</dbReference>
<dbReference type="Pfam" id="PF01301">
    <property type="entry name" value="Glyco_hydro_35"/>
    <property type="match status" value="1"/>
</dbReference>
<comment type="caution">
    <text evidence="8">The sequence shown here is derived from an EMBL/GenBank/DDBJ whole genome shotgun (WGS) entry which is preliminary data.</text>
</comment>
<protein>
    <recommendedName>
        <fullName evidence="4">Beta-galactosidase</fullName>
        <ecNumber evidence="4">3.2.1.23</ecNumber>
    </recommendedName>
</protein>
<dbReference type="EMBL" id="JAGETZ010000023">
    <property type="protein sequence ID" value="MBO2012936.1"/>
    <property type="molecule type" value="Genomic_DNA"/>
</dbReference>
<feature type="signal peptide" evidence="6">
    <location>
        <begin position="1"/>
        <end position="25"/>
    </location>
</feature>
<keyword evidence="2 4" id="KW-0378">Hydrolase</keyword>
<dbReference type="InterPro" id="IPR001944">
    <property type="entry name" value="Glycoside_Hdrlase_35"/>
</dbReference>
<dbReference type="Proteomes" id="UP000664369">
    <property type="component" value="Unassembled WGS sequence"/>
</dbReference>
<feature type="domain" description="Glycoside hydrolase 35 catalytic" evidence="7">
    <location>
        <begin position="66"/>
        <end position="414"/>
    </location>
</feature>
<evidence type="ECO:0000256" key="3">
    <source>
        <dbReference type="ARBA" id="ARBA00023295"/>
    </source>
</evidence>
<evidence type="ECO:0000313" key="8">
    <source>
        <dbReference type="EMBL" id="MBO2012936.1"/>
    </source>
</evidence>
<comment type="catalytic activity">
    <reaction evidence="4">
        <text>Hydrolysis of terminal non-reducing beta-D-galactose residues in beta-D-galactosides.</text>
        <dbReference type="EC" id="3.2.1.23"/>
    </reaction>
</comment>
<comment type="similarity">
    <text evidence="1 5">Belongs to the glycosyl hydrolase 35 family.</text>
</comment>
<evidence type="ECO:0000256" key="6">
    <source>
        <dbReference type="SAM" id="SignalP"/>
    </source>
</evidence>
<reference evidence="8 9" key="1">
    <citation type="submission" date="2021-03" db="EMBL/GenBank/DDBJ databases">
        <authorList>
            <person name="Kim M.K."/>
        </authorList>
    </citation>
    <scope>NUCLEOTIDE SEQUENCE [LARGE SCALE GENOMIC DNA]</scope>
    <source>
        <strain evidence="8 9">BT442</strain>
    </source>
</reference>
<sequence>MKTWLANFFFLLAIGLSGAAGPAWAQTGPLVVDATAPTPPPETGYLRLGTTTAPGGHTLSANSQYLVRDGQPWLPVMGEFHFSRFPRARWEAQLLKMKAGGVQIVATYLFWIFHEEEKGKFDFSGDRDFRYFVQLCAKHQLLVLARIGPWNHAELRNGGFPDWLVKGLPASALRSNDPAYLAAVRPYWHQLRTQTRGLLWKDGGPIIGIQLENEYNRGKAGQGAVHIAELKKIALAEGFDVPLYTVTGWQGARYPEQEVLPVFGGYPDEPWGRGPAKMPPVEVYNFRFRSREGGNLGIQGGETAVRNNPAQLAHYPFLGAEFGGGIPVMYRRRPLLAPADVAAMLPVQLGSGVNLYGYYMFHGGRNPRGQLSWLQESSRTGSYNDLPRIGYDFQAPLGETGAESPLFAQLKLVHYFLNDFGGLLAPMAPHAHAQQPASAADLTVPRWAVRTQGRRGFLFFNNYVRNYPLPARPGVQFTVQLPGETLTFPQQPVEVPAGSYFIWPFNLDLSGAQLKYATAQLFTKLQVGTEPYYVFFAQLGIPAELVFDATSVQAVSTPSGPVAATGGQFRVADIMPGLGVALTVQPRTGPAVRVLVLTEEQARHTWKALLAGTERLVHTPQEIYFDRGQVQLQSEGQPAFALGLFPSLPTAPSGSLPLQKGGLEGVFQTYTATAPARTIGATAQAEQPGGLVPPIRMGGPAKGAVEPSDTAYQLAASWGLALTGADLNGLDDIILRFTYAGDAIRLLAGPTLLTDDFYNGAPWRVSYRNIAPDLKGQPLQLRILPLRQDAPIYLEDGQRPSFPASGQVSELRQVEAIPRYRLVVSTKP</sequence>
<dbReference type="SUPFAM" id="SSF51445">
    <property type="entry name" value="(Trans)glycosidases"/>
    <property type="match status" value="1"/>
</dbReference>
<proteinExistence type="inferred from homology"/>
<feature type="chain" id="PRO_5047408101" description="Beta-galactosidase" evidence="6">
    <location>
        <begin position="26"/>
        <end position="828"/>
    </location>
</feature>